<evidence type="ECO:0000313" key="2">
    <source>
        <dbReference type="Proteomes" id="UP000821865"/>
    </source>
</evidence>
<reference evidence="1" key="1">
    <citation type="submission" date="2020-05" db="EMBL/GenBank/DDBJ databases">
        <title>Large-scale comparative analyses of tick genomes elucidate their genetic diversity and vector capacities.</title>
        <authorList>
            <person name="Jia N."/>
            <person name="Wang J."/>
            <person name="Shi W."/>
            <person name="Du L."/>
            <person name="Sun Y."/>
            <person name="Zhan W."/>
            <person name="Jiang J."/>
            <person name="Wang Q."/>
            <person name="Zhang B."/>
            <person name="Ji P."/>
            <person name="Sakyi L.B."/>
            <person name="Cui X."/>
            <person name="Yuan T."/>
            <person name="Jiang B."/>
            <person name="Yang W."/>
            <person name="Lam T.T.-Y."/>
            <person name="Chang Q."/>
            <person name="Ding S."/>
            <person name="Wang X."/>
            <person name="Zhu J."/>
            <person name="Ruan X."/>
            <person name="Zhao L."/>
            <person name="Wei J."/>
            <person name="Que T."/>
            <person name="Du C."/>
            <person name="Cheng J."/>
            <person name="Dai P."/>
            <person name="Han X."/>
            <person name="Huang E."/>
            <person name="Gao Y."/>
            <person name="Liu J."/>
            <person name="Shao H."/>
            <person name="Ye R."/>
            <person name="Li L."/>
            <person name="Wei W."/>
            <person name="Wang X."/>
            <person name="Wang C."/>
            <person name="Yang T."/>
            <person name="Huo Q."/>
            <person name="Li W."/>
            <person name="Guo W."/>
            <person name="Chen H."/>
            <person name="Zhou L."/>
            <person name="Ni X."/>
            <person name="Tian J."/>
            <person name="Zhou Y."/>
            <person name="Sheng Y."/>
            <person name="Liu T."/>
            <person name="Pan Y."/>
            <person name="Xia L."/>
            <person name="Li J."/>
            <person name="Zhao F."/>
            <person name="Cao W."/>
        </authorList>
    </citation>
    <scope>NUCLEOTIDE SEQUENCE</scope>
    <source>
        <strain evidence="1">Dsil-2018</strain>
    </source>
</reference>
<comment type="caution">
    <text evidence="1">The sequence shown here is derived from an EMBL/GenBank/DDBJ whole genome shotgun (WGS) entry which is preliminary data.</text>
</comment>
<organism evidence="1 2">
    <name type="scientific">Dermacentor silvarum</name>
    <name type="common">Tick</name>
    <dbReference type="NCBI Taxonomy" id="543639"/>
    <lineage>
        <taxon>Eukaryota</taxon>
        <taxon>Metazoa</taxon>
        <taxon>Ecdysozoa</taxon>
        <taxon>Arthropoda</taxon>
        <taxon>Chelicerata</taxon>
        <taxon>Arachnida</taxon>
        <taxon>Acari</taxon>
        <taxon>Parasitiformes</taxon>
        <taxon>Ixodida</taxon>
        <taxon>Ixodoidea</taxon>
        <taxon>Ixodidae</taxon>
        <taxon>Rhipicephalinae</taxon>
        <taxon>Dermacentor</taxon>
    </lineage>
</organism>
<dbReference type="Proteomes" id="UP000821865">
    <property type="component" value="Chromosome 1"/>
</dbReference>
<dbReference type="EMBL" id="CM023470">
    <property type="protein sequence ID" value="KAH7980621.1"/>
    <property type="molecule type" value="Genomic_DNA"/>
</dbReference>
<keyword evidence="2" id="KW-1185">Reference proteome</keyword>
<evidence type="ECO:0000313" key="1">
    <source>
        <dbReference type="EMBL" id="KAH7980621.1"/>
    </source>
</evidence>
<accession>A0ACB8E263</accession>
<sequence>MQVYNNVELSWRYRFSKQAVLRLLEMLARKDNERCLPVPPLLQLIIALRFYGAGTFQVVTEDLVNV</sequence>
<name>A0ACB8E263_DERSI</name>
<gene>
    <name evidence="1" type="ORF">HPB49_017693</name>
</gene>
<proteinExistence type="predicted"/>
<protein>
    <submittedName>
        <fullName evidence="1">Uncharacterized protein</fullName>
    </submittedName>
</protein>